<evidence type="ECO:0000256" key="2">
    <source>
        <dbReference type="ARBA" id="ARBA00022679"/>
    </source>
</evidence>
<evidence type="ECO:0000259" key="7">
    <source>
        <dbReference type="PROSITE" id="PS50011"/>
    </source>
</evidence>
<protein>
    <submittedName>
        <fullName evidence="8">Protein kinase, ATP binding site-containing protein</fullName>
    </submittedName>
</protein>
<dbReference type="InterPro" id="IPR017441">
    <property type="entry name" value="Protein_kinase_ATP_BS"/>
</dbReference>
<sequence length="106" mass="12030">MSHMKQFEHFKVSLEAIKSATKDFSKENRIGKGGFGNVYKAEIVHSMGKSVVAIKRLNRKHGQGDPEFLKEITMLSSHKHENIISLLGYCDECGERILVYEYAANK</sequence>
<dbReference type="GO" id="GO:0009506">
    <property type="term" value="C:plasmodesma"/>
    <property type="evidence" value="ECO:0007669"/>
    <property type="project" value="TreeGrafter"/>
</dbReference>
<dbReference type="FunFam" id="3.30.200.20:FF:000039">
    <property type="entry name" value="receptor-like protein kinase FERONIA"/>
    <property type="match status" value="1"/>
</dbReference>
<dbReference type="GO" id="GO:0005886">
    <property type="term" value="C:plasma membrane"/>
    <property type="evidence" value="ECO:0007669"/>
    <property type="project" value="TreeGrafter"/>
</dbReference>
<keyword evidence="2" id="KW-0808">Transferase</keyword>
<evidence type="ECO:0000256" key="4">
    <source>
        <dbReference type="ARBA" id="ARBA00022777"/>
    </source>
</evidence>
<dbReference type="GO" id="GO:0005524">
    <property type="term" value="F:ATP binding"/>
    <property type="evidence" value="ECO:0007669"/>
    <property type="project" value="UniProtKB-UniRule"/>
</dbReference>
<reference evidence="8" key="1">
    <citation type="journal article" date="2019" name="Sci. Rep.">
        <title>Draft genome of Tanacetum cinerariifolium, the natural source of mosquito coil.</title>
        <authorList>
            <person name="Yamashiro T."/>
            <person name="Shiraishi A."/>
            <person name="Satake H."/>
            <person name="Nakayama K."/>
        </authorList>
    </citation>
    <scope>NUCLEOTIDE SEQUENCE</scope>
</reference>
<evidence type="ECO:0000313" key="8">
    <source>
        <dbReference type="EMBL" id="GFA45230.1"/>
    </source>
</evidence>
<dbReference type="PROSITE" id="PS50011">
    <property type="entry name" value="PROTEIN_KINASE_DOM"/>
    <property type="match status" value="1"/>
</dbReference>
<keyword evidence="3 6" id="KW-0547">Nucleotide-binding</keyword>
<evidence type="ECO:0000256" key="1">
    <source>
        <dbReference type="ARBA" id="ARBA00022527"/>
    </source>
</evidence>
<keyword evidence="4 8" id="KW-0418">Kinase</keyword>
<proteinExistence type="predicted"/>
<dbReference type="Pfam" id="PF07714">
    <property type="entry name" value="PK_Tyr_Ser-Thr"/>
    <property type="match status" value="1"/>
</dbReference>
<dbReference type="SUPFAM" id="SSF56112">
    <property type="entry name" value="Protein kinase-like (PK-like)"/>
    <property type="match status" value="1"/>
</dbReference>
<name>A0A699JLY3_TANCI</name>
<dbReference type="InterPro" id="IPR011009">
    <property type="entry name" value="Kinase-like_dom_sf"/>
</dbReference>
<evidence type="ECO:0000256" key="5">
    <source>
        <dbReference type="ARBA" id="ARBA00022840"/>
    </source>
</evidence>
<dbReference type="PANTHER" id="PTHR27003:SF359">
    <property type="entry name" value="SERINE_THREONINE-PROTEIN KINASE UNC-51-RELATED"/>
    <property type="match status" value="1"/>
</dbReference>
<feature type="non-terminal residue" evidence="8">
    <location>
        <position position="106"/>
    </location>
</feature>
<dbReference type="InterPro" id="IPR001245">
    <property type="entry name" value="Ser-Thr/Tyr_kinase_cat_dom"/>
</dbReference>
<dbReference type="PROSITE" id="PS00107">
    <property type="entry name" value="PROTEIN_KINASE_ATP"/>
    <property type="match status" value="1"/>
</dbReference>
<accession>A0A699JLY3</accession>
<gene>
    <name evidence="8" type="ORF">Tci_617202</name>
</gene>
<dbReference type="GO" id="GO:0004714">
    <property type="term" value="F:transmembrane receptor protein tyrosine kinase activity"/>
    <property type="evidence" value="ECO:0007669"/>
    <property type="project" value="InterPro"/>
</dbReference>
<evidence type="ECO:0000256" key="6">
    <source>
        <dbReference type="PROSITE-ProRule" id="PRU10141"/>
    </source>
</evidence>
<evidence type="ECO:0000256" key="3">
    <source>
        <dbReference type="ARBA" id="ARBA00022741"/>
    </source>
</evidence>
<feature type="binding site" evidence="6">
    <location>
        <position position="55"/>
    </location>
    <ligand>
        <name>ATP</name>
        <dbReference type="ChEBI" id="CHEBI:30616"/>
    </ligand>
</feature>
<comment type="caution">
    <text evidence="8">The sequence shown here is derived from an EMBL/GenBank/DDBJ whole genome shotgun (WGS) entry which is preliminary data.</text>
</comment>
<feature type="domain" description="Protein kinase" evidence="7">
    <location>
        <begin position="24"/>
        <end position="106"/>
    </location>
</feature>
<dbReference type="InterPro" id="IPR045272">
    <property type="entry name" value="ANXUR1/2-like"/>
</dbReference>
<dbReference type="EMBL" id="BKCJ010426543">
    <property type="protein sequence ID" value="GFA45230.1"/>
    <property type="molecule type" value="Genomic_DNA"/>
</dbReference>
<organism evidence="8">
    <name type="scientific">Tanacetum cinerariifolium</name>
    <name type="common">Dalmatian daisy</name>
    <name type="synonym">Chrysanthemum cinerariifolium</name>
    <dbReference type="NCBI Taxonomy" id="118510"/>
    <lineage>
        <taxon>Eukaryota</taxon>
        <taxon>Viridiplantae</taxon>
        <taxon>Streptophyta</taxon>
        <taxon>Embryophyta</taxon>
        <taxon>Tracheophyta</taxon>
        <taxon>Spermatophyta</taxon>
        <taxon>Magnoliopsida</taxon>
        <taxon>eudicotyledons</taxon>
        <taxon>Gunneridae</taxon>
        <taxon>Pentapetalae</taxon>
        <taxon>asterids</taxon>
        <taxon>campanulids</taxon>
        <taxon>Asterales</taxon>
        <taxon>Asteraceae</taxon>
        <taxon>Asteroideae</taxon>
        <taxon>Anthemideae</taxon>
        <taxon>Anthemidinae</taxon>
        <taxon>Tanacetum</taxon>
    </lineage>
</organism>
<dbReference type="InterPro" id="IPR000719">
    <property type="entry name" value="Prot_kinase_dom"/>
</dbReference>
<dbReference type="PANTHER" id="PTHR27003">
    <property type="entry name" value="OS07G0166700 PROTEIN"/>
    <property type="match status" value="1"/>
</dbReference>
<dbReference type="AlphaFoldDB" id="A0A699JLY3"/>
<keyword evidence="5 6" id="KW-0067">ATP-binding</keyword>
<dbReference type="Gene3D" id="3.30.200.20">
    <property type="entry name" value="Phosphorylase Kinase, domain 1"/>
    <property type="match status" value="1"/>
</dbReference>
<keyword evidence="1" id="KW-0723">Serine/threonine-protein kinase</keyword>
<dbReference type="GO" id="GO:0004674">
    <property type="term" value="F:protein serine/threonine kinase activity"/>
    <property type="evidence" value="ECO:0007669"/>
    <property type="project" value="UniProtKB-KW"/>
</dbReference>